<keyword evidence="2" id="KW-0175">Coiled coil</keyword>
<feature type="compositionally biased region" description="Basic and acidic residues" evidence="3">
    <location>
        <begin position="678"/>
        <end position="712"/>
    </location>
</feature>
<dbReference type="PANTHER" id="PTHR34122">
    <property type="entry name" value="EXPRESSED PROTEIN-RELATED"/>
    <property type="match status" value="1"/>
</dbReference>
<evidence type="ECO:0000256" key="2">
    <source>
        <dbReference type="SAM" id="Coils"/>
    </source>
</evidence>
<dbReference type="Proteomes" id="UP000265515">
    <property type="component" value="Unassembled WGS sequence"/>
</dbReference>
<feature type="region of interest" description="Disordered" evidence="3">
    <location>
        <begin position="858"/>
        <end position="922"/>
    </location>
</feature>
<feature type="compositionally biased region" description="Basic and acidic residues" evidence="3">
    <location>
        <begin position="966"/>
        <end position="981"/>
    </location>
</feature>
<dbReference type="Gramene" id="GBG84255">
    <property type="protein sequence ID" value="GBG84255"/>
    <property type="gene ID" value="CBR_g38226"/>
</dbReference>
<evidence type="ECO:0000313" key="6">
    <source>
        <dbReference type="Proteomes" id="UP000265515"/>
    </source>
</evidence>
<dbReference type="OrthoDB" id="1939239at2759"/>
<feature type="coiled-coil region" evidence="2">
    <location>
        <begin position="175"/>
        <end position="212"/>
    </location>
</feature>
<feature type="region of interest" description="Disordered" evidence="3">
    <location>
        <begin position="1136"/>
        <end position="1339"/>
    </location>
</feature>
<accession>A0A388LPT7</accession>
<feature type="compositionally biased region" description="Basic and acidic residues" evidence="3">
    <location>
        <begin position="1173"/>
        <end position="1196"/>
    </location>
</feature>
<evidence type="ECO:0000256" key="3">
    <source>
        <dbReference type="SAM" id="MobiDB-lite"/>
    </source>
</evidence>
<feature type="compositionally biased region" description="Basic and acidic residues" evidence="3">
    <location>
        <begin position="1218"/>
        <end position="1236"/>
    </location>
</feature>
<feature type="compositionally biased region" description="Basic and acidic residues" evidence="3">
    <location>
        <begin position="472"/>
        <end position="487"/>
    </location>
</feature>
<feature type="compositionally biased region" description="Gly residues" evidence="3">
    <location>
        <begin position="871"/>
        <end position="882"/>
    </location>
</feature>
<feature type="domain" description="WRC" evidence="4">
    <location>
        <begin position="1062"/>
        <end position="1110"/>
    </location>
</feature>
<dbReference type="EMBL" id="BFEA01000469">
    <property type="protein sequence ID" value="GBG84255.1"/>
    <property type="molecule type" value="Genomic_DNA"/>
</dbReference>
<evidence type="ECO:0000259" key="4">
    <source>
        <dbReference type="PROSITE" id="PS51667"/>
    </source>
</evidence>
<feature type="compositionally biased region" description="Polar residues" evidence="3">
    <location>
        <begin position="1012"/>
        <end position="1022"/>
    </location>
</feature>
<proteinExistence type="predicted"/>
<gene>
    <name evidence="5" type="ORF">CBR_g38226</name>
</gene>
<comment type="caution">
    <text evidence="5">The sequence shown here is derived from an EMBL/GenBank/DDBJ whole genome shotgun (WGS) entry which is preliminary data.</text>
</comment>
<feature type="compositionally biased region" description="Polar residues" evidence="3">
    <location>
        <begin position="990"/>
        <end position="1002"/>
    </location>
</feature>
<name>A0A388LPT7_CHABU</name>
<feature type="region of interest" description="Disordered" evidence="3">
    <location>
        <begin position="437"/>
        <end position="557"/>
    </location>
</feature>
<feature type="region of interest" description="Disordered" evidence="3">
    <location>
        <begin position="98"/>
        <end position="126"/>
    </location>
</feature>
<organism evidence="5 6">
    <name type="scientific">Chara braunii</name>
    <name type="common">Braun's stonewort</name>
    <dbReference type="NCBI Taxonomy" id="69332"/>
    <lineage>
        <taxon>Eukaryota</taxon>
        <taxon>Viridiplantae</taxon>
        <taxon>Streptophyta</taxon>
        <taxon>Charophyceae</taxon>
        <taxon>Charales</taxon>
        <taxon>Characeae</taxon>
        <taxon>Chara</taxon>
    </lineage>
</organism>
<evidence type="ECO:0000256" key="1">
    <source>
        <dbReference type="ARBA" id="ARBA00023242"/>
    </source>
</evidence>
<keyword evidence="1" id="KW-0539">Nucleus</keyword>
<feature type="compositionally biased region" description="Basic and acidic residues" evidence="3">
    <location>
        <begin position="1321"/>
        <end position="1335"/>
    </location>
</feature>
<dbReference type="PANTHER" id="PTHR34122:SF3">
    <property type="entry name" value="WRC DOMAIN-CONTAINING PROTEIN"/>
    <property type="match status" value="1"/>
</dbReference>
<dbReference type="InterPro" id="IPR014977">
    <property type="entry name" value="WRC_dom"/>
</dbReference>
<feature type="region of interest" description="Disordered" evidence="3">
    <location>
        <begin position="662"/>
        <end position="712"/>
    </location>
</feature>
<dbReference type="PROSITE" id="PS51667">
    <property type="entry name" value="WRC"/>
    <property type="match status" value="2"/>
</dbReference>
<protein>
    <recommendedName>
        <fullName evidence="4">WRC domain-containing protein</fullName>
    </recommendedName>
</protein>
<keyword evidence="6" id="KW-1185">Reference proteome</keyword>
<feature type="region of interest" description="Disordered" evidence="3">
    <location>
        <begin position="953"/>
        <end position="1027"/>
    </location>
</feature>
<reference evidence="5 6" key="1">
    <citation type="journal article" date="2018" name="Cell">
        <title>The Chara Genome: Secondary Complexity and Implications for Plant Terrestrialization.</title>
        <authorList>
            <person name="Nishiyama T."/>
            <person name="Sakayama H."/>
            <person name="Vries J.D."/>
            <person name="Buschmann H."/>
            <person name="Saint-Marcoux D."/>
            <person name="Ullrich K.K."/>
            <person name="Haas F.B."/>
            <person name="Vanderstraeten L."/>
            <person name="Becker D."/>
            <person name="Lang D."/>
            <person name="Vosolsobe S."/>
            <person name="Rombauts S."/>
            <person name="Wilhelmsson P.K.I."/>
            <person name="Janitza P."/>
            <person name="Kern R."/>
            <person name="Heyl A."/>
            <person name="Rumpler F."/>
            <person name="Villalobos L.I.A.C."/>
            <person name="Clay J.M."/>
            <person name="Skokan R."/>
            <person name="Toyoda A."/>
            <person name="Suzuki Y."/>
            <person name="Kagoshima H."/>
            <person name="Schijlen E."/>
            <person name="Tajeshwar N."/>
            <person name="Catarino B."/>
            <person name="Hetherington A.J."/>
            <person name="Saltykova A."/>
            <person name="Bonnot C."/>
            <person name="Breuninger H."/>
            <person name="Symeonidi A."/>
            <person name="Radhakrishnan G.V."/>
            <person name="Van Nieuwerburgh F."/>
            <person name="Deforce D."/>
            <person name="Chang C."/>
            <person name="Karol K.G."/>
            <person name="Hedrich R."/>
            <person name="Ulvskov P."/>
            <person name="Glockner G."/>
            <person name="Delwiche C.F."/>
            <person name="Petrasek J."/>
            <person name="Van de Peer Y."/>
            <person name="Friml J."/>
            <person name="Beilby M."/>
            <person name="Dolan L."/>
            <person name="Kohara Y."/>
            <person name="Sugano S."/>
            <person name="Fujiyama A."/>
            <person name="Delaux P.-M."/>
            <person name="Quint M."/>
            <person name="TheiBen G."/>
            <person name="Hagemann M."/>
            <person name="Harholt J."/>
            <person name="Dunand C."/>
            <person name="Zachgo S."/>
            <person name="Langdale J."/>
            <person name="Maumus F."/>
            <person name="Straeten D.V.D."/>
            <person name="Gould S.B."/>
            <person name="Rensing S.A."/>
        </authorList>
    </citation>
    <scope>NUCLEOTIDE SEQUENCE [LARGE SCALE GENOMIC DNA]</scope>
    <source>
        <strain evidence="5 6">S276</strain>
    </source>
</reference>
<evidence type="ECO:0000313" key="5">
    <source>
        <dbReference type="EMBL" id="GBG84255.1"/>
    </source>
</evidence>
<feature type="domain" description="WRC" evidence="4">
    <location>
        <begin position="796"/>
        <end position="840"/>
    </location>
</feature>
<sequence>MDDYPMHGLLVGFSLWGTLWHLLFPLGFWPTFTCRVGPTRGGTSTNPYTKEEEEKMAAILQEKKEKKEAKKKALKEEQAAKLKKIEEEMAKEKERIQKEEEEKLKEVEEEEEDETSLQRKRVQCSGSRDEEMEKRISEWVANLSLGEEEEVAMYISKGDQEAAMRTWEAEKDVVKRQALEDEKRMERKLAVMREKKRRVDAAAEAAEELEEIDSNLGPQPFPSPQTSVINYPALVAVISWCHEMLAMAAASAVLLCHAASPSCGLALIQHVLQQHDRIQPARMPQDCGVLISGPVPGHEDVSPFLYMHGYDRGGSCKETSPHKGECQSQEAACMHLELGSDCGSDADHSDPDHPANCPPDSVLRACYYVLLESGSNGLTSREMVSKMLDRGVRFQGKSAVLPRVQVANQLRSSPYFMEIEEGRFVLCSAVEEWGRGGEKWSAGKGTSLSEKAQVRTREGAVFHGKSKGGAPARDDPGWDSIREERGSDYPGAGSSEGMRCKGEARRAAGAAIQQPRAPDNGGPPPSPMSNDHSARALQKQTTSGQLERATAGPDGIAKVDEKLRLGLAHREWQLNEKTATKQSSKLYHAHGEQAAGCAGGFAQASSCGPMGESPNIDPSMLHMLSERLRARIQGNLTAGPAGGKRPRDDECQLWLADGQSSGTKGLRGRGYMEGGKVVGEKGDDMMRDAGADHEMTEASRRETSEEVGKKEGVGKERDNLEDMENVEDMAERVELERGNTDARATDMEIDENSIQMSTSQEEDGVQEERATTLLANIRDLSSLRPLQRMKVLMVTEADGNQCKRSDGKGWHCPLRARKGYSLCDHHLSKLRAKYVEGVVSGQKKKVYGSGNHTVKSNASCNAGESMKVGPRNGGALQGGNGASGYRPGGKYMAPTNGNESAQGEIESSDKEKGHDLTGAAGVPIPGVESVIVKRPRSGSAPRAVAAQVQGSGVADLGHGPAKKVHGAQEHGRSQARMERGVTRIAHSGMQGRSRNGTPSSRSAKLGEGGSGRASTSGANIGKSSAEKGTGLSVCVKQAWQCSGTWSKVMDNKREVLGVSEDGESFRRCQKTAGEGRLAQWQCMLPAVKGSQLCRKHLDRMRRFKTKRPLGAEKLMGEPVEDDRDSYNVDEGTKFLGKGSNCESGPPSRFRMHDGNAERRRKGRYCDGNAEPQTRCRDATAPERLIESRNAPDDTKAANRGGNRHNDREMPGKGRHRDPRAEQLAKGRGRDGKRETLYKGGVCDMSNEETRRKGPTGDASNVEMRGRGRNRFGNGKDRSYGDWCGPRDGQWNEGSGGSEKQEANTNTTKDGGGSGKPSVEADGTHRKELSRGEVFGRKAKPCHVVDYDSEREREQLFGGTRVVIEPPTLPRR</sequence>
<dbReference type="Pfam" id="PF08879">
    <property type="entry name" value="WRC"/>
    <property type="match status" value="1"/>
</dbReference>